<evidence type="ECO:0000313" key="10">
    <source>
        <dbReference type="EMBL" id="GBG73346.1"/>
    </source>
</evidence>
<dbReference type="GO" id="GO:0008233">
    <property type="term" value="F:peptidase activity"/>
    <property type="evidence" value="ECO:0007669"/>
    <property type="project" value="UniProtKB-KW"/>
</dbReference>
<keyword evidence="2" id="KW-0808">Transferase</keyword>
<keyword evidence="5" id="KW-0255">Endonuclease</keyword>
<dbReference type="GO" id="GO:0004519">
    <property type="term" value="F:endonuclease activity"/>
    <property type="evidence" value="ECO:0007669"/>
    <property type="project" value="UniProtKB-KW"/>
</dbReference>
<dbReference type="Pfam" id="PF17917">
    <property type="entry name" value="RT_RNaseH"/>
    <property type="match status" value="1"/>
</dbReference>
<evidence type="ECO:0000256" key="4">
    <source>
        <dbReference type="ARBA" id="ARBA00022722"/>
    </source>
</evidence>
<keyword evidence="1" id="KW-0645">Protease</keyword>
<keyword evidence="3" id="KW-0548">Nucleotidyltransferase</keyword>
<evidence type="ECO:0000256" key="7">
    <source>
        <dbReference type="ARBA" id="ARBA00022918"/>
    </source>
</evidence>
<dbReference type="CDD" id="cd01647">
    <property type="entry name" value="RT_LTR"/>
    <property type="match status" value="1"/>
</dbReference>
<keyword evidence="7" id="KW-0695">RNA-directed DNA polymerase</keyword>
<dbReference type="InterPro" id="IPR043502">
    <property type="entry name" value="DNA/RNA_pol_sf"/>
</dbReference>
<comment type="caution">
    <text evidence="10">The sequence shown here is derived from an EMBL/GenBank/DDBJ whole genome shotgun (WGS) entry which is preliminary data.</text>
</comment>
<name>A0A388KTH1_CHABU</name>
<dbReference type="InterPro" id="IPR000477">
    <property type="entry name" value="RT_dom"/>
</dbReference>
<proteinExistence type="predicted"/>
<dbReference type="GO" id="GO:0006508">
    <property type="term" value="P:proteolysis"/>
    <property type="evidence" value="ECO:0007669"/>
    <property type="project" value="UniProtKB-KW"/>
</dbReference>
<dbReference type="Gene3D" id="3.30.420.10">
    <property type="entry name" value="Ribonuclease H-like superfamily/Ribonuclease H"/>
    <property type="match status" value="1"/>
</dbReference>
<dbReference type="InterPro" id="IPR036397">
    <property type="entry name" value="RNaseH_sf"/>
</dbReference>
<dbReference type="FunFam" id="3.10.10.10:FF:000007">
    <property type="entry name" value="Retrovirus-related Pol polyprotein from transposon 17.6-like Protein"/>
    <property type="match status" value="1"/>
</dbReference>
<dbReference type="InterPro" id="IPR012337">
    <property type="entry name" value="RNaseH-like_sf"/>
</dbReference>
<dbReference type="InterPro" id="IPR041577">
    <property type="entry name" value="RT_RNaseH_2"/>
</dbReference>
<dbReference type="OrthoDB" id="164957at2759"/>
<sequence>MPSIAESTHTSRADADVEELMQFTADLEPVIRDLIWEYRDVFPPYFSYSWIPPMRGVEHSIQLVPDYRVHHQAPYRLSIAEATKLERQLEELLRLGFIKPSNSPWGAPVLFARKADGTLRLCIDYRGLNHYTVKNSYPMPRADELFDRLAGNRFFTKIDLRSGYHQIRVAAEDQPKTAFRSRFGHYEFTVMPFGLTNAPATFQAAMNDIFRDILEEYVLVYLDDSLVYSRTLEDHIRHLRDVLQRLRKHGFYAKLSKCRSAQRKVDFLGHHVSDQGLQMDDAQITGIAEWPVPTSAKQLRSFLGLTSYYRRLRPLKKAVTCAPVLRLPDFDRPFIVTTDASDIAVGAVLSQVFPSPPDSPYPHVPPFPPPPADTAFRLTPILPPLPSTDSPPITYSPTIAEDGTVEARAGDCPIAFYSRQLLPAEINYTADESEVLAVVYATRHWRHYLHGAPFTVRTDNSVVQAFLTKPKLFPRQARWWRDLSEFSFTTQPIKGETNRVADALSRRPDHNQEPIHLAAVSITSVDQSVIDAYRTQYRHCPDYLVIHATLRSGKTVPSYSLGENGLVYWHGRSGQLEPRIYVPSTGQLRVQAVAEFHDQAVAGHMGFHKTLARVCRLYVWPKSKDFVKAYIQECPTCQEVNSANHLPYGLLQPLPIPEGCWQCISMDFIGPLRPPTQRGHDAILVVVDRFTKRARFVPFEYVRVESALELRCPFQLHLHLPHPHPFVLILTD</sequence>
<protein>
    <recommendedName>
        <fullName evidence="9">Reverse transcriptase domain-containing protein</fullName>
    </recommendedName>
</protein>
<reference evidence="10 11" key="1">
    <citation type="journal article" date="2018" name="Cell">
        <title>The Chara Genome: Secondary Complexity and Implications for Plant Terrestrialization.</title>
        <authorList>
            <person name="Nishiyama T."/>
            <person name="Sakayama H."/>
            <person name="Vries J.D."/>
            <person name="Buschmann H."/>
            <person name="Saint-Marcoux D."/>
            <person name="Ullrich K.K."/>
            <person name="Haas F.B."/>
            <person name="Vanderstraeten L."/>
            <person name="Becker D."/>
            <person name="Lang D."/>
            <person name="Vosolsobe S."/>
            <person name="Rombauts S."/>
            <person name="Wilhelmsson P.K.I."/>
            <person name="Janitza P."/>
            <person name="Kern R."/>
            <person name="Heyl A."/>
            <person name="Rumpler F."/>
            <person name="Villalobos L.I.A.C."/>
            <person name="Clay J.M."/>
            <person name="Skokan R."/>
            <person name="Toyoda A."/>
            <person name="Suzuki Y."/>
            <person name="Kagoshima H."/>
            <person name="Schijlen E."/>
            <person name="Tajeshwar N."/>
            <person name="Catarino B."/>
            <person name="Hetherington A.J."/>
            <person name="Saltykova A."/>
            <person name="Bonnot C."/>
            <person name="Breuninger H."/>
            <person name="Symeonidi A."/>
            <person name="Radhakrishnan G.V."/>
            <person name="Van Nieuwerburgh F."/>
            <person name="Deforce D."/>
            <person name="Chang C."/>
            <person name="Karol K.G."/>
            <person name="Hedrich R."/>
            <person name="Ulvskov P."/>
            <person name="Glockner G."/>
            <person name="Delwiche C.F."/>
            <person name="Petrasek J."/>
            <person name="Van de Peer Y."/>
            <person name="Friml J."/>
            <person name="Beilby M."/>
            <person name="Dolan L."/>
            <person name="Kohara Y."/>
            <person name="Sugano S."/>
            <person name="Fujiyama A."/>
            <person name="Delaux P.-M."/>
            <person name="Quint M."/>
            <person name="TheiBen G."/>
            <person name="Hagemann M."/>
            <person name="Harholt J."/>
            <person name="Dunand C."/>
            <person name="Zachgo S."/>
            <person name="Langdale J."/>
            <person name="Maumus F."/>
            <person name="Straeten D.V.D."/>
            <person name="Gould S.B."/>
            <person name="Rensing S.A."/>
        </authorList>
    </citation>
    <scope>NUCLEOTIDE SEQUENCE [LARGE SCALE GENOMIC DNA]</scope>
    <source>
        <strain evidence="10 11">S276</strain>
    </source>
</reference>
<dbReference type="Proteomes" id="UP000265515">
    <property type="component" value="Unassembled WGS sequence"/>
</dbReference>
<evidence type="ECO:0000256" key="8">
    <source>
        <dbReference type="ARBA" id="ARBA00023268"/>
    </source>
</evidence>
<dbReference type="PANTHER" id="PTHR37984">
    <property type="entry name" value="PROTEIN CBG26694"/>
    <property type="match status" value="1"/>
</dbReference>
<dbReference type="InterPro" id="IPR041373">
    <property type="entry name" value="RT_RNaseH"/>
</dbReference>
<dbReference type="Gene3D" id="3.30.70.270">
    <property type="match status" value="2"/>
</dbReference>
<keyword evidence="6" id="KW-0378">Hydrolase</keyword>
<keyword evidence="4" id="KW-0540">Nuclease</keyword>
<dbReference type="EMBL" id="BFEA01000181">
    <property type="protein sequence ID" value="GBG73346.1"/>
    <property type="molecule type" value="Genomic_DNA"/>
</dbReference>
<keyword evidence="11" id="KW-1185">Reference proteome</keyword>
<feature type="domain" description="Reverse transcriptase" evidence="9">
    <location>
        <begin position="93"/>
        <end position="272"/>
    </location>
</feature>
<dbReference type="Gene3D" id="1.10.340.70">
    <property type="match status" value="1"/>
</dbReference>
<evidence type="ECO:0000256" key="2">
    <source>
        <dbReference type="ARBA" id="ARBA00022679"/>
    </source>
</evidence>
<keyword evidence="8" id="KW-0511">Multifunctional enzyme</keyword>
<dbReference type="Gene3D" id="3.10.10.10">
    <property type="entry name" value="HIV Type 1 Reverse Transcriptase, subunit A, domain 1"/>
    <property type="match status" value="1"/>
</dbReference>
<dbReference type="Pfam" id="PF17921">
    <property type="entry name" value="Integrase_H2C2"/>
    <property type="match status" value="1"/>
</dbReference>
<evidence type="ECO:0000256" key="6">
    <source>
        <dbReference type="ARBA" id="ARBA00022801"/>
    </source>
</evidence>
<dbReference type="GO" id="GO:0003964">
    <property type="term" value="F:RNA-directed DNA polymerase activity"/>
    <property type="evidence" value="ECO:0007669"/>
    <property type="project" value="UniProtKB-KW"/>
</dbReference>
<dbReference type="SUPFAM" id="SSF53098">
    <property type="entry name" value="Ribonuclease H-like"/>
    <property type="match status" value="1"/>
</dbReference>
<dbReference type="InterPro" id="IPR050951">
    <property type="entry name" value="Retrovirus_Pol_polyprotein"/>
</dbReference>
<dbReference type="GO" id="GO:0003676">
    <property type="term" value="F:nucleic acid binding"/>
    <property type="evidence" value="ECO:0007669"/>
    <property type="project" value="InterPro"/>
</dbReference>
<dbReference type="Pfam" id="PF17919">
    <property type="entry name" value="RT_RNaseH_2"/>
    <property type="match status" value="1"/>
</dbReference>
<dbReference type="InterPro" id="IPR041588">
    <property type="entry name" value="Integrase_H2C2"/>
</dbReference>
<dbReference type="AlphaFoldDB" id="A0A388KTH1"/>
<dbReference type="PROSITE" id="PS50878">
    <property type="entry name" value="RT_POL"/>
    <property type="match status" value="1"/>
</dbReference>
<dbReference type="InterPro" id="IPR043128">
    <property type="entry name" value="Rev_trsase/Diguanyl_cyclase"/>
</dbReference>
<evidence type="ECO:0000259" key="9">
    <source>
        <dbReference type="PROSITE" id="PS50878"/>
    </source>
</evidence>
<evidence type="ECO:0000256" key="3">
    <source>
        <dbReference type="ARBA" id="ARBA00022695"/>
    </source>
</evidence>
<dbReference type="Gramene" id="GBG73346">
    <property type="protein sequence ID" value="GBG73346"/>
    <property type="gene ID" value="CBR_g13067"/>
</dbReference>
<gene>
    <name evidence="10" type="ORF">CBR_g13067</name>
</gene>
<dbReference type="Pfam" id="PF00078">
    <property type="entry name" value="RVT_1"/>
    <property type="match status" value="1"/>
</dbReference>
<evidence type="ECO:0000313" key="11">
    <source>
        <dbReference type="Proteomes" id="UP000265515"/>
    </source>
</evidence>
<dbReference type="SUPFAM" id="SSF56672">
    <property type="entry name" value="DNA/RNA polymerases"/>
    <property type="match status" value="1"/>
</dbReference>
<dbReference type="CDD" id="cd09274">
    <property type="entry name" value="RNase_HI_RT_Ty3"/>
    <property type="match status" value="1"/>
</dbReference>
<evidence type="ECO:0000256" key="5">
    <source>
        <dbReference type="ARBA" id="ARBA00022759"/>
    </source>
</evidence>
<organism evidence="10 11">
    <name type="scientific">Chara braunii</name>
    <name type="common">Braun's stonewort</name>
    <dbReference type="NCBI Taxonomy" id="69332"/>
    <lineage>
        <taxon>Eukaryota</taxon>
        <taxon>Viridiplantae</taxon>
        <taxon>Streptophyta</taxon>
        <taxon>Charophyceae</taxon>
        <taxon>Charales</taxon>
        <taxon>Characeae</taxon>
        <taxon>Chara</taxon>
    </lineage>
</organism>
<dbReference type="PANTHER" id="PTHR37984:SF5">
    <property type="entry name" value="PROTEIN NYNRIN-LIKE"/>
    <property type="match status" value="1"/>
</dbReference>
<accession>A0A388KTH1</accession>
<evidence type="ECO:0000256" key="1">
    <source>
        <dbReference type="ARBA" id="ARBA00022670"/>
    </source>
</evidence>